<evidence type="ECO:0000313" key="1">
    <source>
        <dbReference type="EMBL" id="CAH0730198.1"/>
    </source>
</evidence>
<evidence type="ECO:0000313" key="2">
    <source>
        <dbReference type="Proteomes" id="UP000838878"/>
    </source>
</evidence>
<organism evidence="1 2">
    <name type="scientific">Brenthis ino</name>
    <name type="common">lesser marbled fritillary</name>
    <dbReference type="NCBI Taxonomy" id="405034"/>
    <lineage>
        <taxon>Eukaryota</taxon>
        <taxon>Metazoa</taxon>
        <taxon>Ecdysozoa</taxon>
        <taxon>Arthropoda</taxon>
        <taxon>Hexapoda</taxon>
        <taxon>Insecta</taxon>
        <taxon>Pterygota</taxon>
        <taxon>Neoptera</taxon>
        <taxon>Endopterygota</taxon>
        <taxon>Lepidoptera</taxon>
        <taxon>Glossata</taxon>
        <taxon>Ditrysia</taxon>
        <taxon>Papilionoidea</taxon>
        <taxon>Nymphalidae</taxon>
        <taxon>Heliconiinae</taxon>
        <taxon>Argynnini</taxon>
        <taxon>Brenthis</taxon>
    </lineage>
</organism>
<feature type="non-terminal residue" evidence="1">
    <location>
        <position position="110"/>
    </location>
</feature>
<dbReference type="Proteomes" id="UP000838878">
    <property type="component" value="Chromosome 8"/>
</dbReference>
<protein>
    <submittedName>
        <fullName evidence="1">Uncharacterized protein</fullName>
    </submittedName>
</protein>
<name>A0A8J9VTI4_9NEOP</name>
<keyword evidence="2" id="KW-1185">Reference proteome</keyword>
<dbReference type="EMBL" id="OV170228">
    <property type="protein sequence ID" value="CAH0730198.1"/>
    <property type="molecule type" value="Genomic_DNA"/>
</dbReference>
<dbReference type="OrthoDB" id="7435197at2759"/>
<dbReference type="AlphaFoldDB" id="A0A8J9VTI4"/>
<reference evidence="1" key="1">
    <citation type="submission" date="2021-12" db="EMBL/GenBank/DDBJ databases">
        <authorList>
            <person name="Martin H S."/>
        </authorList>
    </citation>
    <scope>NUCLEOTIDE SEQUENCE</scope>
</reference>
<gene>
    <name evidence="1" type="ORF">BINO364_LOCUS15205</name>
</gene>
<proteinExistence type="predicted"/>
<accession>A0A8J9VTI4</accession>
<sequence length="110" mass="12509">MDGCMYMYVCPHLHTSDGASLRSRDALLHGAHVRRQSGLVAHSGRYTPKSSLSEPEDVVNKQQHVLPLLVSKVLCQGQPCERDARPRAGRLVHLTVYQRYLRYELFTTTF</sequence>